<name>A0A0E9QYX5_ANGAN</name>
<organism evidence="1">
    <name type="scientific">Anguilla anguilla</name>
    <name type="common">European freshwater eel</name>
    <name type="synonym">Muraena anguilla</name>
    <dbReference type="NCBI Taxonomy" id="7936"/>
    <lineage>
        <taxon>Eukaryota</taxon>
        <taxon>Metazoa</taxon>
        <taxon>Chordata</taxon>
        <taxon>Craniata</taxon>
        <taxon>Vertebrata</taxon>
        <taxon>Euteleostomi</taxon>
        <taxon>Actinopterygii</taxon>
        <taxon>Neopterygii</taxon>
        <taxon>Teleostei</taxon>
        <taxon>Anguilliformes</taxon>
        <taxon>Anguillidae</taxon>
        <taxon>Anguilla</taxon>
    </lineage>
</organism>
<accession>A0A0E9QYX5</accession>
<proteinExistence type="predicted"/>
<sequence length="10" mass="1200">MKTRLAVMHN</sequence>
<evidence type="ECO:0000313" key="1">
    <source>
        <dbReference type="EMBL" id="JAH21263.1"/>
    </source>
</evidence>
<protein>
    <submittedName>
        <fullName evidence="1">Uncharacterized protein</fullName>
    </submittedName>
</protein>
<reference evidence="1" key="1">
    <citation type="submission" date="2014-11" db="EMBL/GenBank/DDBJ databases">
        <authorList>
            <person name="Amaro Gonzalez C."/>
        </authorList>
    </citation>
    <scope>NUCLEOTIDE SEQUENCE</scope>
</reference>
<reference evidence="1" key="2">
    <citation type="journal article" date="2015" name="Fish Shellfish Immunol.">
        <title>Early steps in the European eel (Anguilla anguilla)-Vibrio vulnificus interaction in the gills: Role of the RtxA13 toxin.</title>
        <authorList>
            <person name="Callol A."/>
            <person name="Pajuelo D."/>
            <person name="Ebbesson L."/>
            <person name="Teles M."/>
            <person name="MacKenzie S."/>
            <person name="Amaro C."/>
        </authorList>
    </citation>
    <scope>NUCLEOTIDE SEQUENCE</scope>
</reference>
<dbReference type="EMBL" id="GBXM01087314">
    <property type="protein sequence ID" value="JAH21263.1"/>
    <property type="molecule type" value="Transcribed_RNA"/>
</dbReference>